<dbReference type="GO" id="GO:0017148">
    <property type="term" value="P:negative regulation of translation"/>
    <property type="evidence" value="ECO:0007669"/>
    <property type="project" value="TreeGrafter"/>
</dbReference>
<dbReference type="HAMAP" id="MF_01477">
    <property type="entry name" value="Iojap_RsfS"/>
    <property type="match status" value="1"/>
</dbReference>
<accession>A0A6J7RWB4</accession>
<protein>
    <submittedName>
        <fullName evidence="4">Unannotated protein</fullName>
    </submittedName>
</protein>
<name>A0A6J7RWB4_9ZZZZ</name>
<dbReference type="Pfam" id="PF02410">
    <property type="entry name" value="RsfS"/>
    <property type="match status" value="1"/>
</dbReference>
<dbReference type="Gene3D" id="3.30.460.10">
    <property type="entry name" value="Beta Polymerase, domain 2"/>
    <property type="match status" value="1"/>
</dbReference>
<dbReference type="AlphaFoldDB" id="A0A6J7RWB4"/>
<comment type="similarity">
    <text evidence="1">Belongs to the Iojap/RsfS family.</text>
</comment>
<sequence>MADESKSKDVNSEPLAKPDTLELAFVAARAADDKQATNTIVLAVGNVLTITELFVVTGASNPRLVRAVAGEIEDRIREVCGRSPGRTEGHREQSWVLLDYGDVIVHVFLDETREFYEIERLYKDVPRIDWRA</sequence>
<dbReference type="PANTHER" id="PTHR21043:SF0">
    <property type="entry name" value="MITOCHONDRIAL ASSEMBLY OF RIBOSOMAL LARGE SUBUNIT PROTEIN 1"/>
    <property type="match status" value="1"/>
</dbReference>
<dbReference type="GO" id="GO:0043023">
    <property type="term" value="F:ribosomal large subunit binding"/>
    <property type="evidence" value="ECO:0007669"/>
    <property type="project" value="TreeGrafter"/>
</dbReference>
<dbReference type="EMBL" id="CAFBLJ010000135">
    <property type="protein sequence ID" value="CAB4881768.1"/>
    <property type="molecule type" value="Genomic_DNA"/>
</dbReference>
<dbReference type="InterPro" id="IPR043519">
    <property type="entry name" value="NT_sf"/>
</dbReference>
<dbReference type="InterPro" id="IPR004394">
    <property type="entry name" value="Iojap/RsfS/C7orf30"/>
</dbReference>
<evidence type="ECO:0000313" key="4">
    <source>
        <dbReference type="EMBL" id="CAB5032728.1"/>
    </source>
</evidence>
<dbReference type="NCBIfam" id="TIGR00090">
    <property type="entry name" value="rsfS_iojap_ybeB"/>
    <property type="match status" value="1"/>
</dbReference>
<dbReference type="EMBL" id="CAFBPS010000093">
    <property type="protein sequence ID" value="CAB5032728.1"/>
    <property type="molecule type" value="Genomic_DNA"/>
</dbReference>
<gene>
    <name evidence="2" type="ORF">UFOPK3004_00949</name>
    <name evidence="3" type="ORF">UFOPK3304_01714</name>
    <name evidence="4" type="ORF">UFOPK4134_01179</name>
</gene>
<dbReference type="EMBL" id="CAFAAL010000076">
    <property type="protein sequence ID" value="CAB4806219.1"/>
    <property type="molecule type" value="Genomic_DNA"/>
</dbReference>
<proteinExistence type="inferred from homology"/>
<organism evidence="4">
    <name type="scientific">freshwater metagenome</name>
    <dbReference type="NCBI Taxonomy" id="449393"/>
    <lineage>
        <taxon>unclassified sequences</taxon>
        <taxon>metagenomes</taxon>
        <taxon>ecological metagenomes</taxon>
    </lineage>
</organism>
<dbReference type="SUPFAM" id="SSF81301">
    <property type="entry name" value="Nucleotidyltransferase"/>
    <property type="match status" value="1"/>
</dbReference>
<dbReference type="GO" id="GO:0090071">
    <property type="term" value="P:negative regulation of ribosome biogenesis"/>
    <property type="evidence" value="ECO:0007669"/>
    <property type="project" value="TreeGrafter"/>
</dbReference>
<evidence type="ECO:0000256" key="1">
    <source>
        <dbReference type="ARBA" id="ARBA00010574"/>
    </source>
</evidence>
<evidence type="ECO:0000313" key="3">
    <source>
        <dbReference type="EMBL" id="CAB4881768.1"/>
    </source>
</evidence>
<evidence type="ECO:0000313" key="2">
    <source>
        <dbReference type="EMBL" id="CAB4806219.1"/>
    </source>
</evidence>
<dbReference type="PANTHER" id="PTHR21043">
    <property type="entry name" value="IOJAP SUPERFAMILY ORTHOLOG"/>
    <property type="match status" value="1"/>
</dbReference>
<reference evidence="4" key="1">
    <citation type="submission" date="2020-05" db="EMBL/GenBank/DDBJ databases">
        <authorList>
            <person name="Chiriac C."/>
            <person name="Salcher M."/>
            <person name="Ghai R."/>
            <person name="Kavagutti S V."/>
        </authorList>
    </citation>
    <scope>NUCLEOTIDE SEQUENCE</scope>
</reference>